<sequence length="203" mass="23801">MTITSASKSLGLKSCERNNLWLENCITVWIQDLLPTIQVLMMKMVHHEKVVRISSPTMAKISSTLQDFVAWLLIRFHGTSPRFPAIYFAEKWFSNFFRVQMAYTQVISFSIIKFVCPRQLTELFNFLTTDGEHLNYKETLQNQFQFEHFHKLFTQPLKCRYRQKSEDRNTSTITSIITILRTARKLYEGAATGCFQETPHRST</sequence>
<evidence type="ECO:0000313" key="1">
    <source>
        <dbReference type="EMBL" id="MBA4656831.1"/>
    </source>
</evidence>
<organism evidence="1">
    <name type="scientific">Opuntia streptacantha</name>
    <name type="common">Prickly pear cactus</name>
    <name type="synonym">Opuntia cardona</name>
    <dbReference type="NCBI Taxonomy" id="393608"/>
    <lineage>
        <taxon>Eukaryota</taxon>
        <taxon>Viridiplantae</taxon>
        <taxon>Streptophyta</taxon>
        <taxon>Embryophyta</taxon>
        <taxon>Tracheophyta</taxon>
        <taxon>Spermatophyta</taxon>
        <taxon>Magnoliopsida</taxon>
        <taxon>eudicotyledons</taxon>
        <taxon>Gunneridae</taxon>
        <taxon>Pentapetalae</taxon>
        <taxon>Caryophyllales</taxon>
        <taxon>Cactineae</taxon>
        <taxon>Cactaceae</taxon>
        <taxon>Opuntioideae</taxon>
        <taxon>Opuntia</taxon>
    </lineage>
</organism>
<accession>A0A7C9A3C3</accession>
<dbReference type="EMBL" id="GISG01193769">
    <property type="protein sequence ID" value="MBA4656831.1"/>
    <property type="molecule type" value="Transcribed_RNA"/>
</dbReference>
<dbReference type="AlphaFoldDB" id="A0A7C9A3C3"/>
<reference evidence="1" key="1">
    <citation type="journal article" date="2013" name="J. Plant Res.">
        <title>Effect of fungi and light on seed germination of three Opuntia species from semiarid lands of central Mexico.</title>
        <authorList>
            <person name="Delgado-Sanchez P."/>
            <person name="Jimenez-Bremont J.F."/>
            <person name="Guerrero-Gonzalez Mde L."/>
            <person name="Flores J."/>
        </authorList>
    </citation>
    <scope>NUCLEOTIDE SEQUENCE</scope>
    <source>
        <tissue evidence="1">Cladode</tissue>
    </source>
</reference>
<reference evidence="1" key="2">
    <citation type="submission" date="2020-07" db="EMBL/GenBank/DDBJ databases">
        <authorList>
            <person name="Vera ALvarez R."/>
            <person name="Arias-Moreno D.M."/>
            <person name="Jimenez-Jacinto V."/>
            <person name="Jimenez-Bremont J.F."/>
            <person name="Swaminathan K."/>
            <person name="Moose S.P."/>
            <person name="Guerrero-Gonzalez M.L."/>
            <person name="Marino-Ramirez L."/>
            <person name="Landsman D."/>
            <person name="Rodriguez-Kessler M."/>
            <person name="Delgado-Sanchez P."/>
        </authorList>
    </citation>
    <scope>NUCLEOTIDE SEQUENCE</scope>
    <source>
        <tissue evidence="1">Cladode</tissue>
    </source>
</reference>
<name>A0A7C9A3C3_OPUST</name>
<protein>
    <submittedName>
        <fullName evidence="1">Uncharacterized protein</fullName>
    </submittedName>
</protein>
<proteinExistence type="predicted"/>